<dbReference type="PANTHER" id="PTHR46193">
    <property type="entry name" value="6-PHOSPHOGLUCONATE PHOSPHATASE"/>
    <property type="match status" value="1"/>
</dbReference>
<dbReference type="SFLD" id="SFLDG01129">
    <property type="entry name" value="C1.5:_HAD__Beta-PGM__Phosphata"/>
    <property type="match status" value="1"/>
</dbReference>
<dbReference type="PANTHER" id="PTHR46193:SF10">
    <property type="entry name" value="6-PHOSPHOGLUCONATE PHOSPHATASE"/>
    <property type="match status" value="1"/>
</dbReference>
<evidence type="ECO:0000256" key="4">
    <source>
        <dbReference type="ARBA" id="ARBA00022842"/>
    </source>
</evidence>
<dbReference type="InterPro" id="IPR023198">
    <property type="entry name" value="PGP-like_dom2"/>
</dbReference>
<dbReference type="Pfam" id="PF00702">
    <property type="entry name" value="Hydrolase"/>
    <property type="match status" value="1"/>
</dbReference>
<keyword evidence="5" id="KW-0378">Hydrolase</keyword>
<comment type="cofactor">
    <cofactor evidence="1">
        <name>Mg(2+)</name>
        <dbReference type="ChEBI" id="CHEBI:18420"/>
    </cofactor>
</comment>
<name>A0A549SZD2_9HYPH</name>
<accession>A0A549SZD2</accession>
<keyword evidence="6" id="KW-1185">Reference proteome</keyword>
<dbReference type="AlphaFoldDB" id="A0A549SZD2"/>
<dbReference type="SUPFAM" id="SSF56784">
    <property type="entry name" value="HAD-like"/>
    <property type="match status" value="1"/>
</dbReference>
<dbReference type="Gene3D" id="1.10.150.240">
    <property type="entry name" value="Putative phosphatase, domain 2"/>
    <property type="match status" value="1"/>
</dbReference>
<evidence type="ECO:0000313" key="6">
    <source>
        <dbReference type="Proteomes" id="UP000316801"/>
    </source>
</evidence>
<comment type="similarity">
    <text evidence="2">Belongs to the HAD-like hydrolase superfamily. CbbY/CbbZ/Gph/YieH family.</text>
</comment>
<dbReference type="InterPro" id="IPR036412">
    <property type="entry name" value="HAD-like_sf"/>
</dbReference>
<reference evidence="5 6" key="1">
    <citation type="submission" date="2019-07" db="EMBL/GenBank/DDBJ databases">
        <title>Ln-dependent methylotrophs.</title>
        <authorList>
            <person name="Tani A."/>
        </authorList>
    </citation>
    <scope>NUCLEOTIDE SEQUENCE [LARGE SCALE GENOMIC DNA]</scope>
    <source>
        <strain evidence="5 6">SM12</strain>
    </source>
</reference>
<dbReference type="Gene3D" id="3.40.50.1000">
    <property type="entry name" value="HAD superfamily/HAD-like"/>
    <property type="match status" value="1"/>
</dbReference>
<keyword evidence="3" id="KW-0479">Metal-binding</keyword>
<comment type="caution">
    <text evidence="5">The sequence shown here is derived from an EMBL/GenBank/DDBJ whole genome shotgun (WGS) entry which is preliminary data.</text>
</comment>
<evidence type="ECO:0000313" key="5">
    <source>
        <dbReference type="EMBL" id="TRL34977.1"/>
    </source>
</evidence>
<dbReference type="InterPro" id="IPR051600">
    <property type="entry name" value="Beta-PGM-like"/>
</dbReference>
<organism evidence="5 6">
    <name type="scientific">Rhizobium straminoryzae</name>
    <dbReference type="NCBI Taxonomy" id="1387186"/>
    <lineage>
        <taxon>Bacteria</taxon>
        <taxon>Pseudomonadati</taxon>
        <taxon>Pseudomonadota</taxon>
        <taxon>Alphaproteobacteria</taxon>
        <taxon>Hyphomicrobiales</taxon>
        <taxon>Rhizobiaceae</taxon>
        <taxon>Rhizobium/Agrobacterium group</taxon>
        <taxon>Rhizobium</taxon>
    </lineage>
</organism>
<dbReference type="CDD" id="cd07526">
    <property type="entry name" value="HAD_BPGM_like"/>
    <property type="match status" value="1"/>
</dbReference>
<evidence type="ECO:0000256" key="1">
    <source>
        <dbReference type="ARBA" id="ARBA00001946"/>
    </source>
</evidence>
<sequence length="236" mass="25461">MEQMRQPLVIFDCDGVLVDSEPLSIRVLIDAVKAHGGELGEQQAYQRFLGRSMAHMVSVLDADFGIHADAAFLERMRQDLYRSFEADLQPIAGIADALSAMPWRRCVASSSQPERIRLSLGLTGLLGFLEPHVYSASMVANGKPAPDLFLHAAREMGADPADCIVIEDSPAGILAAQRAGMAVFAFTGGSHADREEYRTEIAALSPDVVFDAMPDLLHLIANYISDPAGRPTVAAP</sequence>
<dbReference type="InterPro" id="IPR023214">
    <property type="entry name" value="HAD_sf"/>
</dbReference>
<dbReference type="Proteomes" id="UP000316801">
    <property type="component" value="Unassembled WGS sequence"/>
</dbReference>
<dbReference type="SFLD" id="SFLDS00003">
    <property type="entry name" value="Haloacid_Dehalogenase"/>
    <property type="match status" value="1"/>
</dbReference>
<dbReference type="RefSeq" id="WP_143127242.1">
    <property type="nucleotide sequence ID" value="NZ_VJMG01000071.1"/>
</dbReference>
<dbReference type="GO" id="GO:0016787">
    <property type="term" value="F:hydrolase activity"/>
    <property type="evidence" value="ECO:0007669"/>
    <property type="project" value="UniProtKB-KW"/>
</dbReference>
<dbReference type="GO" id="GO:0046872">
    <property type="term" value="F:metal ion binding"/>
    <property type="evidence" value="ECO:0007669"/>
    <property type="project" value="UniProtKB-KW"/>
</dbReference>
<gene>
    <name evidence="5" type="ORF">FNA46_21370</name>
</gene>
<evidence type="ECO:0000256" key="2">
    <source>
        <dbReference type="ARBA" id="ARBA00006171"/>
    </source>
</evidence>
<dbReference type="EMBL" id="VJMG01000071">
    <property type="protein sequence ID" value="TRL34977.1"/>
    <property type="molecule type" value="Genomic_DNA"/>
</dbReference>
<dbReference type="InterPro" id="IPR006439">
    <property type="entry name" value="HAD-SF_hydro_IA"/>
</dbReference>
<evidence type="ECO:0000256" key="3">
    <source>
        <dbReference type="ARBA" id="ARBA00022723"/>
    </source>
</evidence>
<keyword evidence="4" id="KW-0460">Magnesium</keyword>
<proteinExistence type="inferred from homology"/>
<dbReference type="NCBIfam" id="TIGR01509">
    <property type="entry name" value="HAD-SF-IA-v3"/>
    <property type="match status" value="1"/>
</dbReference>
<protein>
    <submittedName>
        <fullName evidence="5">HAD family hydrolase</fullName>
    </submittedName>
</protein>